<feature type="transmembrane region" description="Helical" evidence="1">
    <location>
        <begin position="6"/>
        <end position="28"/>
    </location>
</feature>
<gene>
    <name evidence="2" type="ORF">DFH08DRAFT_818668</name>
</gene>
<dbReference type="EMBL" id="JARIHO010000051">
    <property type="protein sequence ID" value="KAJ7321299.1"/>
    <property type="molecule type" value="Genomic_DNA"/>
</dbReference>
<proteinExistence type="predicted"/>
<keyword evidence="3" id="KW-1185">Reference proteome</keyword>
<protein>
    <submittedName>
        <fullName evidence="2">Uncharacterized protein</fullName>
    </submittedName>
</protein>
<keyword evidence="1" id="KW-0812">Transmembrane</keyword>
<evidence type="ECO:0000313" key="2">
    <source>
        <dbReference type="EMBL" id="KAJ7321299.1"/>
    </source>
</evidence>
<reference evidence="2" key="1">
    <citation type="submission" date="2023-03" db="EMBL/GenBank/DDBJ databases">
        <title>Massive genome expansion in bonnet fungi (Mycena s.s.) driven by repeated elements and novel gene families across ecological guilds.</title>
        <authorList>
            <consortium name="Lawrence Berkeley National Laboratory"/>
            <person name="Harder C.B."/>
            <person name="Miyauchi S."/>
            <person name="Viragh M."/>
            <person name="Kuo A."/>
            <person name="Thoen E."/>
            <person name="Andreopoulos B."/>
            <person name="Lu D."/>
            <person name="Skrede I."/>
            <person name="Drula E."/>
            <person name="Henrissat B."/>
            <person name="Morin E."/>
            <person name="Kohler A."/>
            <person name="Barry K."/>
            <person name="LaButti K."/>
            <person name="Morin E."/>
            <person name="Salamov A."/>
            <person name="Lipzen A."/>
            <person name="Mereny Z."/>
            <person name="Hegedus B."/>
            <person name="Baldrian P."/>
            <person name="Stursova M."/>
            <person name="Weitz H."/>
            <person name="Taylor A."/>
            <person name="Grigoriev I.V."/>
            <person name="Nagy L.G."/>
            <person name="Martin F."/>
            <person name="Kauserud H."/>
        </authorList>
    </citation>
    <scope>NUCLEOTIDE SEQUENCE</scope>
    <source>
        <strain evidence="2">CBHHK002</strain>
    </source>
</reference>
<evidence type="ECO:0000313" key="3">
    <source>
        <dbReference type="Proteomes" id="UP001218218"/>
    </source>
</evidence>
<keyword evidence="1" id="KW-0472">Membrane</keyword>
<keyword evidence="1" id="KW-1133">Transmembrane helix</keyword>
<dbReference type="Proteomes" id="UP001218218">
    <property type="component" value="Unassembled WGS sequence"/>
</dbReference>
<name>A0AAD6ZFQ8_9AGAR</name>
<evidence type="ECO:0000256" key="1">
    <source>
        <dbReference type="SAM" id="Phobius"/>
    </source>
</evidence>
<organism evidence="2 3">
    <name type="scientific">Mycena albidolilacea</name>
    <dbReference type="NCBI Taxonomy" id="1033008"/>
    <lineage>
        <taxon>Eukaryota</taxon>
        <taxon>Fungi</taxon>
        <taxon>Dikarya</taxon>
        <taxon>Basidiomycota</taxon>
        <taxon>Agaricomycotina</taxon>
        <taxon>Agaricomycetes</taxon>
        <taxon>Agaricomycetidae</taxon>
        <taxon>Agaricales</taxon>
        <taxon>Marasmiineae</taxon>
        <taxon>Mycenaceae</taxon>
        <taxon>Mycena</taxon>
    </lineage>
</organism>
<sequence>MPDPPHTSHFFAAVAPAFVAMSLLSPTANFPSKEKKRENNRAIPDPHQNVAPATFTTKLWYPRILKSPQDSEADISLSTSNTLDLLLCSRQAQDLKFASCFLVSKTNIFIRTALNLRGYNMQYPATSAPILNFRPDIPFYLPASLRVLHVLTFCILICP</sequence>
<comment type="caution">
    <text evidence="2">The sequence shown here is derived from an EMBL/GenBank/DDBJ whole genome shotgun (WGS) entry which is preliminary data.</text>
</comment>
<accession>A0AAD6ZFQ8</accession>
<dbReference type="AlphaFoldDB" id="A0AAD6ZFQ8"/>